<evidence type="ECO:0000256" key="2">
    <source>
        <dbReference type="SAM" id="MobiDB-lite"/>
    </source>
</evidence>
<name>A0ABZ2M836_9BACT</name>
<dbReference type="PROSITE" id="PS50818">
    <property type="entry name" value="INTEIN_C_TER"/>
    <property type="match status" value="1"/>
</dbReference>
<feature type="compositionally biased region" description="Gly residues" evidence="2">
    <location>
        <begin position="48"/>
        <end position="63"/>
    </location>
</feature>
<dbReference type="RefSeq" id="WP_394828296.1">
    <property type="nucleotide sequence ID" value="NZ_CP089984.1"/>
</dbReference>
<dbReference type="InterPro" id="IPR036844">
    <property type="entry name" value="Hint_dom_sf"/>
</dbReference>
<evidence type="ECO:0000256" key="1">
    <source>
        <dbReference type="SAM" id="Coils"/>
    </source>
</evidence>
<dbReference type="Gene3D" id="2.170.16.10">
    <property type="entry name" value="Hedgehog/Intein (Hint) domain"/>
    <property type="match status" value="1"/>
</dbReference>
<feature type="coiled-coil region" evidence="1">
    <location>
        <begin position="249"/>
        <end position="276"/>
    </location>
</feature>
<feature type="region of interest" description="Disordered" evidence="2">
    <location>
        <begin position="347"/>
        <end position="381"/>
    </location>
</feature>
<proteinExistence type="predicted"/>
<sequence length="381" mass="40446">MSAVEYALLVVAILLVVAGGYRVLGAQNAKSVSVATATLYGHTSSNPSGGGGSIPTGGGGHGSPGGGNVVCEGASCRGPGACFVAGTLVATPSGEHPIESLREGDLVFARGESPDDAVRARPVVRTLVRPAPSLVDVHIVHIDGEHERVRSTPDHPYRTLDRGWSVAGDLVGGDTLIERSGNEARVTKVVPIAQEASVYNLVVDVDHTYFVGHTGVLVHNGQCDGPGGSGAGGNEANGGDPAAIRQSYAKALEDLRNETQARLNQLDEKLKSAQGIREYERIREEGLKEIATWAHGERREVGERHKDATPPEIRELIYQRNEERYGDKLGPSVDYLRRQGKSWESIVDSASRPNQEINASLGVNTPPIPLKIPPPRSPARL</sequence>
<feature type="compositionally biased region" description="Pro residues" evidence="2">
    <location>
        <begin position="366"/>
        <end position="381"/>
    </location>
</feature>
<evidence type="ECO:0000313" key="3">
    <source>
        <dbReference type="EMBL" id="WXB18664.1"/>
    </source>
</evidence>
<evidence type="ECO:0000313" key="4">
    <source>
        <dbReference type="Proteomes" id="UP001370348"/>
    </source>
</evidence>
<dbReference type="InterPro" id="IPR030934">
    <property type="entry name" value="Intein_C"/>
</dbReference>
<dbReference type="Pfam" id="PF07591">
    <property type="entry name" value="PT-HINT"/>
    <property type="match status" value="1"/>
</dbReference>
<feature type="compositionally biased region" description="Polar residues" evidence="2">
    <location>
        <begin position="351"/>
        <end position="363"/>
    </location>
</feature>
<dbReference type="Proteomes" id="UP001370348">
    <property type="component" value="Chromosome"/>
</dbReference>
<dbReference type="CDD" id="cd00081">
    <property type="entry name" value="Hint"/>
    <property type="match status" value="1"/>
</dbReference>
<dbReference type="SUPFAM" id="SSF51294">
    <property type="entry name" value="Hedgehog/intein (Hint) domain"/>
    <property type="match status" value="1"/>
</dbReference>
<feature type="region of interest" description="Disordered" evidence="2">
    <location>
        <begin position="43"/>
        <end position="63"/>
    </location>
</feature>
<keyword evidence="1" id="KW-0175">Coiled coil</keyword>
<keyword evidence="4" id="KW-1185">Reference proteome</keyword>
<accession>A0ABZ2M836</accession>
<dbReference type="EMBL" id="CP089984">
    <property type="protein sequence ID" value="WXB18664.1"/>
    <property type="molecule type" value="Genomic_DNA"/>
</dbReference>
<organism evidence="3 4">
    <name type="scientific">Pendulispora albinea</name>
    <dbReference type="NCBI Taxonomy" id="2741071"/>
    <lineage>
        <taxon>Bacteria</taxon>
        <taxon>Pseudomonadati</taxon>
        <taxon>Myxococcota</taxon>
        <taxon>Myxococcia</taxon>
        <taxon>Myxococcales</taxon>
        <taxon>Sorangiineae</taxon>
        <taxon>Pendulisporaceae</taxon>
        <taxon>Pendulispora</taxon>
    </lineage>
</organism>
<protein>
    <submittedName>
        <fullName evidence="3">HINT domain-containing protein</fullName>
    </submittedName>
</protein>
<gene>
    <name evidence="3" type="ORF">LZC94_15670</name>
</gene>
<reference evidence="3 4" key="1">
    <citation type="submission" date="2021-12" db="EMBL/GenBank/DDBJ databases">
        <title>Discovery of the Pendulisporaceae a myxobacterial family with distinct sporulation behavior and unique specialized metabolism.</title>
        <authorList>
            <person name="Garcia R."/>
            <person name="Popoff A."/>
            <person name="Bader C.D."/>
            <person name="Loehr J."/>
            <person name="Walesch S."/>
            <person name="Walt C."/>
            <person name="Boldt J."/>
            <person name="Bunk B."/>
            <person name="Haeckl F.J.F.P.J."/>
            <person name="Gunesch A.P."/>
            <person name="Birkelbach J."/>
            <person name="Nuebel U."/>
            <person name="Pietschmann T."/>
            <person name="Bach T."/>
            <person name="Mueller R."/>
        </authorList>
    </citation>
    <scope>NUCLEOTIDE SEQUENCE [LARGE SCALE GENOMIC DNA]</scope>
    <source>
        <strain evidence="3 4">MSr11954</strain>
    </source>
</reference>